<keyword evidence="2" id="KW-1185">Reference proteome</keyword>
<protein>
    <recommendedName>
        <fullName evidence="3">GNAT family N-acetyltransferase</fullName>
    </recommendedName>
</protein>
<comment type="caution">
    <text evidence="1">The sequence shown here is derived from an EMBL/GenBank/DDBJ whole genome shotgun (WGS) entry which is preliminary data.</text>
</comment>
<dbReference type="EMBL" id="QRGA01000009">
    <property type="protein sequence ID" value="RDU97624.1"/>
    <property type="molecule type" value="Genomic_DNA"/>
</dbReference>
<evidence type="ECO:0008006" key="3">
    <source>
        <dbReference type="Google" id="ProtNLM"/>
    </source>
</evidence>
<dbReference type="AlphaFoldDB" id="A0A3D8JYC3"/>
<evidence type="ECO:0000313" key="1">
    <source>
        <dbReference type="EMBL" id="RDU97624.1"/>
    </source>
</evidence>
<sequence length="214" mass="24384">MTWEHVDFWHDHVQPIIQNHYVKWEDGANGPVPGIGIRADVGWNWHFYFWLAKRWNTVRPVARRDRRAVAWCLVVLGEDGKQLPIGMLTAVPAYASPYVDDDSELGFVWYLSDAPTEHYLQRGMPRVSGVASALLDITIQSRLDFVSDAAIFLHADPAGGTKLLEFYEDKCGMSRIWHDKRISSVRSVKAGEYFAMTDAKARTFASKFDPQRGL</sequence>
<accession>A0A3D8JYC3</accession>
<name>A0A3D8JYC3_9BURK</name>
<dbReference type="Proteomes" id="UP000256838">
    <property type="component" value="Unassembled WGS sequence"/>
</dbReference>
<organism evidence="1 2">
    <name type="scientific">Trinickia dinghuensis</name>
    <dbReference type="NCBI Taxonomy" id="2291023"/>
    <lineage>
        <taxon>Bacteria</taxon>
        <taxon>Pseudomonadati</taxon>
        <taxon>Pseudomonadota</taxon>
        <taxon>Betaproteobacteria</taxon>
        <taxon>Burkholderiales</taxon>
        <taxon>Burkholderiaceae</taxon>
        <taxon>Trinickia</taxon>
    </lineage>
</organism>
<evidence type="ECO:0000313" key="2">
    <source>
        <dbReference type="Proteomes" id="UP000256838"/>
    </source>
</evidence>
<gene>
    <name evidence="1" type="ORF">DWV00_17250</name>
</gene>
<proteinExistence type="predicted"/>
<reference evidence="1 2" key="1">
    <citation type="submission" date="2018-08" db="EMBL/GenBank/DDBJ databases">
        <title>Paraburkholderia sp. DHOM06 isolated from forest soil.</title>
        <authorList>
            <person name="Gao Z.-H."/>
            <person name="Qiu L.-H."/>
        </authorList>
    </citation>
    <scope>NUCLEOTIDE SEQUENCE [LARGE SCALE GENOMIC DNA]</scope>
    <source>
        <strain evidence="1 2">DHOM06</strain>
    </source>
</reference>